<feature type="compositionally biased region" description="Acidic residues" evidence="1">
    <location>
        <begin position="81"/>
        <end position="91"/>
    </location>
</feature>
<dbReference type="RefSeq" id="WP_117363950.1">
    <property type="nucleotide sequence ID" value="NZ_CP024047.1"/>
</dbReference>
<reference evidence="4" key="2">
    <citation type="submission" date="2018-02" db="EMBL/GenBank/DDBJ databases">
        <title>Phenotypic and genomic properties of facultatively anaerobic sulfur-reducing natronoarchaea from hypersaline soda lakes.</title>
        <authorList>
            <person name="Sorokin D.Y."/>
            <person name="Kublanov I.V."/>
            <person name="Roman P."/>
            <person name="Sinninghe Damste J.S."/>
            <person name="Golyshin P.N."/>
            <person name="Rojo D."/>
            <person name="Ciordia S."/>
            <person name="Mena M.D.C."/>
            <person name="Ferrer M."/>
            <person name="Messina E."/>
            <person name="Smedile F."/>
            <person name="La Spada G."/>
            <person name="La Cono V."/>
            <person name="Yakimov M.M."/>
        </authorList>
    </citation>
    <scope>NUCLEOTIDE SEQUENCE [LARGE SCALE GENOMIC DNA]</scope>
    <source>
        <strain evidence="4">AArc-Mg</strain>
    </source>
</reference>
<dbReference type="InterPro" id="IPR058967">
    <property type="entry name" value="Hfq-like"/>
</dbReference>
<proteinExistence type="predicted"/>
<evidence type="ECO:0000256" key="1">
    <source>
        <dbReference type="SAM" id="MobiDB-lite"/>
    </source>
</evidence>
<evidence type="ECO:0000313" key="3">
    <source>
        <dbReference type="EMBL" id="AXR82189.1"/>
    </source>
</evidence>
<dbReference type="OrthoDB" id="204633at2157"/>
<accession>A0A346PE83</accession>
<dbReference type="EMBL" id="CP027033">
    <property type="protein sequence ID" value="AXR82189.1"/>
    <property type="molecule type" value="Genomic_DNA"/>
</dbReference>
<dbReference type="EMBL" id="CP024047">
    <property type="protein sequence ID" value="AXR77828.1"/>
    <property type="molecule type" value="Genomic_DNA"/>
</dbReference>
<keyword evidence="4" id="KW-1185">Reference proteome</keyword>
<dbReference type="KEGG" id="nan:AArc1_1494"/>
<gene>
    <name evidence="2" type="ORF">AArc1_1494</name>
    <name evidence="3" type="ORF">AArcMg_2192</name>
</gene>
<organism evidence="2 5">
    <name type="scientific">Natrarchaeobaculum sulfurireducens</name>
    <dbReference type="NCBI Taxonomy" id="2044521"/>
    <lineage>
        <taxon>Archaea</taxon>
        <taxon>Methanobacteriati</taxon>
        <taxon>Methanobacteriota</taxon>
        <taxon>Stenosarchaea group</taxon>
        <taxon>Halobacteria</taxon>
        <taxon>Halobacteriales</taxon>
        <taxon>Natrialbaceae</taxon>
        <taxon>Natrarchaeobaculum</taxon>
    </lineage>
</organism>
<accession>A0A346PRP4</accession>
<evidence type="ECO:0000313" key="2">
    <source>
        <dbReference type="EMBL" id="AXR77828.1"/>
    </source>
</evidence>
<dbReference type="Pfam" id="PF26264">
    <property type="entry name" value="Halo_Hfq_like"/>
    <property type="match status" value="1"/>
</dbReference>
<dbReference type="Proteomes" id="UP000258613">
    <property type="component" value="Chromosome"/>
</dbReference>
<evidence type="ECO:0000313" key="5">
    <source>
        <dbReference type="Proteomes" id="UP000258707"/>
    </source>
</evidence>
<protein>
    <submittedName>
        <fullName evidence="2">Uncharacterized protein</fullName>
    </submittedName>
</protein>
<reference evidence="5" key="1">
    <citation type="submission" date="2017-10" db="EMBL/GenBank/DDBJ databases">
        <title>Phenotypic and genomic properties of facultatively anaerobic sulfur-reducing natronoarchaea from hypersaline soda lakes.</title>
        <authorList>
            <person name="Sorokin D.Y."/>
            <person name="Kublanov I.V."/>
            <person name="Roman P."/>
            <person name="Sinninghe Damste J.S."/>
            <person name="Golyshin P.N."/>
            <person name="Rojo D."/>
            <person name="Ciordia S."/>
            <person name="Mena Md.C."/>
            <person name="Ferrer M."/>
            <person name="Messina E."/>
            <person name="Smedile F."/>
            <person name="La Spada G."/>
            <person name="La Cono V."/>
            <person name="Yakimov M.M."/>
        </authorList>
    </citation>
    <scope>NUCLEOTIDE SEQUENCE [LARGE SCALE GENOMIC DNA]</scope>
    <source>
        <strain evidence="5">AArc1</strain>
    </source>
</reference>
<dbReference type="Proteomes" id="UP000258707">
    <property type="component" value="Chromosome"/>
</dbReference>
<reference evidence="2" key="3">
    <citation type="journal article" date="2019" name="Int. J. Syst. Evol. Microbiol.">
        <title>Natronolimnobius sulfurireducens sp. nov. and Halalkaliarchaeum desulfuricum gen. nov., sp. nov., the first sulfur-respiring alkaliphilic haloarchaea from hypersaline alkaline lakes.</title>
        <authorList>
            <person name="Sorokin D.Y."/>
            <person name="Yakimov M."/>
            <person name="Messina E."/>
            <person name="Merkel A.Y."/>
            <person name="Bale N.J."/>
            <person name="Sinninghe Damste J.S."/>
        </authorList>
    </citation>
    <scope>NUCLEOTIDE SEQUENCE</scope>
    <source>
        <strain evidence="3">AArc-Mg</strain>
        <strain evidence="2">AArc1</strain>
    </source>
</reference>
<sequence length="102" mass="11321">MFPPFASTEPLAGDDLNPLTRAYHDVVIYDAVDADAPLYEGPIVVHANGWIELEGNRLLSPAAIHHIDVYDDESEWHGDGTDDPNEGGDFDSENRTNRFSPR</sequence>
<dbReference type="AlphaFoldDB" id="A0A346PE83"/>
<dbReference type="GeneID" id="37642680"/>
<name>A0A346PE83_9EURY</name>
<dbReference type="KEGG" id="nag:AArcMg_2192"/>
<evidence type="ECO:0000313" key="4">
    <source>
        <dbReference type="Proteomes" id="UP000258613"/>
    </source>
</evidence>
<feature type="region of interest" description="Disordered" evidence="1">
    <location>
        <begin position="73"/>
        <end position="102"/>
    </location>
</feature>